<dbReference type="EMBL" id="AP010656">
    <property type="protein sequence ID" value="BAG83685.1"/>
    <property type="molecule type" value="Genomic_DNA"/>
</dbReference>
<comment type="function">
    <text evidence="2">NDH-1 shuttles electrons from NADH, via FMN and iron-sulfur (Fe-S) centers, to quinones in the respiratory chain. Couples the redox reaction to proton translocation (for every two electrons transferred, four hydrogen ions are translocated across the cytoplasmic membrane), and thus conserves the redox energy in a proton gradient.</text>
</comment>
<keyword evidence="4" id="KW-1185">Reference proteome</keyword>
<feature type="transmembrane region" description="Helical" evidence="2">
    <location>
        <begin position="148"/>
        <end position="170"/>
    </location>
</feature>
<dbReference type="GO" id="GO:0005886">
    <property type="term" value="C:plasma membrane"/>
    <property type="evidence" value="ECO:0007669"/>
    <property type="project" value="UniProtKB-SubCell"/>
</dbReference>
<dbReference type="InterPro" id="IPR042106">
    <property type="entry name" value="Nuo/plastoQ_OxRdtase_6_NuoJ"/>
</dbReference>
<feature type="transmembrane region" description="Helical" evidence="2">
    <location>
        <begin position="90"/>
        <end position="113"/>
    </location>
</feature>
<evidence type="ECO:0000313" key="4">
    <source>
        <dbReference type="Proteomes" id="UP000000723"/>
    </source>
</evidence>
<keyword evidence="2" id="KW-0874">Quinone</keyword>
<feature type="transmembrane region" description="Helical" evidence="2">
    <location>
        <begin position="6"/>
        <end position="26"/>
    </location>
</feature>
<dbReference type="HOGENOM" id="CLU_085957_2_1_10"/>
<feature type="transmembrane region" description="Helical" evidence="2">
    <location>
        <begin position="33"/>
        <end position="51"/>
    </location>
</feature>
<dbReference type="Gene3D" id="1.20.120.1200">
    <property type="entry name" value="NADH-ubiquinone/plastoquinone oxidoreductase chain 6, subunit NuoJ"/>
    <property type="match status" value="1"/>
</dbReference>
<reference evidence="4" key="1">
    <citation type="journal article" date="2008" name="Science">
        <title>Genome of an endosymbiont coupling N2 fixation to cellulolysis within RT protist cells in termite gut.</title>
        <authorList>
            <person name="Hongoh Y."/>
            <person name="Sharma V.K."/>
            <person name="Prakash T."/>
            <person name="Noda S."/>
            <person name="Toh H."/>
            <person name="Taylor T.D."/>
            <person name="Kudo T."/>
            <person name="Sakaki Y."/>
            <person name="Toyoda A."/>
            <person name="Hattori M."/>
            <person name="Ohkuma M."/>
        </authorList>
    </citation>
    <scope>NUCLEOTIDE SEQUENCE [LARGE SCALE GENOMIC DNA]</scope>
</reference>
<accession>B6YR63</accession>
<dbReference type="PANTHER" id="PTHR33269:SF17">
    <property type="entry name" value="NADH-UBIQUINONE OXIDOREDUCTASE CHAIN 6"/>
    <property type="match status" value="1"/>
</dbReference>
<dbReference type="RefSeq" id="WP_012573446.1">
    <property type="nucleotide sequence ID" value="NC_011565.1"/>
</dbReference>
<dbReference type="GO" id="GO:0008137">
    <property type="term" value="F:NADH dehydrogenase (ubiquinone) activity"/>
    <property type="evidence" value="ECO:0007669"/>
    <property type="project" value="UniProtKB-UniRule"/>
</dbReference>
<sequence length="173" mass="19299">MNPVVNLIIFICLGIASLLFSILAVSSNSLLRSATYLFLVLLCTAGFYLFLNYHFLAAVQVSVYAGGIVVLFIFAIFLTNDKSEVLIKKWWQRCTMSVLVILGGIATTAFALLKHRFIYINKSMLEGDREIDMHLIGKALMGTGKYQYLLPFEILSLLLLACIIGAILIARKR</sequence>
<feature type="transmembrane region" description="Helical" evidence="2">
    <location>
        <begin position="57"/>
        <end position="78"/>
    </location>
</feature>
<dbReference type="OrthoDB" id="1078059at2"/>
<comment type="subcellular location">
    <subcellularLocation>
        <location evidence="2">Cell membrane</location>
        <topology evidence="2">Multi-pass membrane protein</topology>
    </subcellularLocation>
</comment>
<dbReference type="GO" id="GO:0048038">
    <property type="term" value="F:quinone binding"/>
    <property type="evidence" value="ECO:0007669"/>
    <property type="project" value="UniProtKB-UniRule"/>
</dbReference>
<gene>
    <name evidence="3" type="ordered locus">CFPG_422</name>
</gene>
<dbReference type="STRING" id="511995.CFPG_422"/>
<dbReference type="InterPro" id="IPR001457">
    <property type="entry name" value="NADH_UbQ/plastoQ_OxRdtase_su6"/>
</dbReference>
<comment type="catalytic activity">
    <reaction evidence="2">
        <text>a quinone + NADH + 5 H(+)(in) = a quinol + NAD(+) + 4 H(+)(out)</text>
        <dbReference type="Rhea" id="RHEA:57888"/>
        <dbReference type="ChEBI" id="CHEBI:15378"/>
        <dbReference type="ChEBI" id="CHEBI:24646"/>
        <dbReference type="ChEBI" id="CHEBI:57540"/>
        <dbReference type="ChEBI" id="CHEBI:57945"/>
        <dbReference type="ChEBI" id="CHEBI:132124"/>
    </reaction>
</comment>
<dbReference type="AlphaFoldDB" id="B6YR63"/>
<dbReference type="KEGG" id="aps:CFPG_422"/>
<dbReference type="Proteomes" id="UP000000723">
    <property type="component" value="Chromosome"/>
</dbReference>
<dbReference type="EC" id="7.1.1.-" evidence="2"/>
<comment type="similarity">
    <text evidence="1 2">Belongs to the complex I subunit 6 family.</text>
</comment>
<dbReference type="PANTHER" id="PTHR33269">
    <property type="entry name" value="NADH-UBIQUINONE OXIDOREDUCTASE CHAIN 6"/>
    <property type="match status" value="1"/>
</dbReference>
<evidence type="ECO:0000256" key="2">
    <source>
        <dbReference type="RuleBase" id="RU004429"/>
    </source>
</evidence>
<dbReference type="eggNOG" id="COG0839">
    <property type="taxonomic scope" value="Bacteria"/>
</dbReference>
<keyword evidence="2" id="KW-0472">Membrane</keyword>
<name>B6YR63_AZOPC</name>
<keyword evidence="2" id="KW-0520">NAD</keyword>
<dbReference type="Pfam" id="PF00499">
    <property type="entry name" value="Oxidored_q3"/>
    <property type="match status" value="1"/>
</dbReference>
<keyword evidence="2" id="KW-0812">Transmembrane</keyword>
<protein>
    <recommendedName>
        <fullName evidence="2">NADH-quinone oxidoreductase subunit J</fullName>
        <ecNumber evidence="2">7.1.1.-</ecNumber>
    </recommendedName>
</protein>
<evidence type="ECO:0000313" key="3">
    <source>
        <dbReference type="EMBL" id="BAG83685.1"/>
    </source>
</evidence>
<keyword evidence="2" id="KW-1133">Transmembrane helix</keyword>
<proteinExistence type="inferred from homology"/>
<keyword evidence="2" id="KW-1003">Cell membrane</keyword>
<organism evidence="3 4">
    <name type="scientific">Azobacteroides pseudotrichonymphae genomovar. CFP2</name>
    <dbReference type="NCBI Taxonomy" id="511995"/>
    <lineage>
        <taxon>Bacteria</taxon>
        <taxon>Pseudomonadati</taxon>
        <taxon>Bacteroidota</taxon>
        <taxon>Bacteroidia</taxon>
        <taxon>Bacteroidales</taxon>
        <taxon>Candidatus Azobacteroides</taxon>
    </lineage>
</organism>
<evidence type="ECO:0000256" key="1">
    <source>
        <dbReference type="ARBA" id="ARBA00005698"/>
    </source>
</evidence>